<dbReference type="OrthoDB" id="3789257at2759"/>
<feature type="region of interest" description="Disordered" evidence="1">
    <location>
        <begin position="53"/>
        <end position="81"/>
    </location>
</feature>
<evidence type="ECO:0000313" key="4">
    <source>
        <dbReference type="Proteomes" id="UP000799291"/>
    </source>
</evidence>
<reference evidence="3" key="1">
    <citation type="journal article" date="2020" name="Stud. Mycol.">
        <title>101 Dothideomycetes genomes: a test case for predicting lifestyles and emergence of pathogens.</title>
        <authorList>
            <person name="Haridas S."/>
            <person name="Albert R."/>
            <person name="Binder M."/>
            <person name="Bloem J."/>
            <person name="Labutti K."/>
            <person name="Salamov A."/>
            <person name="Andreopoulos B."/>
            <person name="Baker S."/>
            <person name="Barry K."/>
            <person name="Bills G."/>
            <person name="Bluhm B."/>
            <person name="Cannon C."/>
            <person name="Castanera R."/>
            <person name="Culley D."/>
            <person name="Daum C."/>
            <person name="Ezra D."/>
            <person name="Gonzalez J."/>
            <person name="Henrissat B."/>
            <person name="Kuo A."/>
            <person name="Liang C."/>
            <person name="Lipzen A."/>
            <person name="Lutzoni F."/>
            <person name="Magnuson J."/>
            <person name="Mondo S."/>
            <person name="Nolan M."/>
            <person name="Ohm R."/>
            <person name="Pangilinan J."/>
            <person name="Park H.-J."/>
            <person name="Ramirez L."/>
            <person name="Alfaro M."/>
            <person name="Sun H."/>
            <person name="Tritt A."/>
            <person name="Yoshinaga Y."/>
            <person name="Zwiers L.-H."/>
            <person name="Turgeon B."/>
            <person name="Goodwin S."/>
            <person name="Spatafora J."/>
            <person name="Crous P."/>
            <person name="Grigoriev I."/>
        </authorList>
    </citation>
    <scope>NUCLEOTIDE SEQUENCE</scope>
    <source>
        <strain evidence="3">CBS 122367</strain>
    </source>
</reference>
<organism evidence="3 4">
    <name type="scientific">Lentithecium fluviatile CBS 122367</name>
    <dbReference type="NCBI Taxonomy" id="1168545"/>
    <lineage>
        <taxon>Eukaryota</taxon>
        <taxon>Fungi</taxon>
        <taxon>Dikarya</taxon>
        <taxon>Ascomycota</taxon>
        <taxon>Pezizomycotina</taxon>
        <taxon>Dothideomycetes</taxon>
        <taxon>Pleosporomycetidae</taxon>
        <taxon>Pleosporales</taxon>
        <taxon>Massarineae</taxon>
        <taxon>Lentitheciaceae</taxon>
        <taxon>Lentithecium</taxon>
    </lineage>
</organism>
<name>A0A6G1JI54_9PLEO</name>
<evidence type="ECO:0000313" key="3">
    <source>
        <dbReference type="EMBL" id="KAF2689921.1"/>
    </source>
</evidence>
<dbReference type="Proteomes" id="UP000799291">
    <property type="component" value="Unassembled WGS sequence"/>
</dbReference>
<protein>
    <submittedName>
        <fullName evidence="3">Uncharacterized protein</fullName>
    </submittedName>
</protein>
<sequence>MAKFMLVIKEKLPIIGACNKDKKLRERPRYWEVILLSFLIICLGLLPHKNTRPNSIPPSEQTLTEYDETPSDRPHTATGNTATSASLEGVADVFGEYMYRVIRRVTVFNDRHPTLKANVTIQFPGFALHDCVLMLEICEIVVEHLVKDLSGITVMSVIGILSKGSGSFQETAFILYVRPGISPYIAKSMLSY</sequence>
<keyword evidence="2" id="KW-0812">Transmembrane</keyword>
<proteinExistence type="predicted"/>
<dbReference type="AlphaFoldDB" id="A0A6G1JI54"/>
<keyword evidence="2" id="KW-0472">Membrane</keyword>
<feature type="transmembrane region" description="Helical" evidence="2">
    <location>
        <begin position="30"/>
        <end position="48"/>
    </location>
</feature>
<accession>A0A6G1JI54</accession>
<keyword evidence="4" id="KW-1185">Reference proteome</keyword>
<feature type="compositionally biased region" description="Polar residues" evidence="1">
    <location>
        <begin position="53"/>
        <end position="64"/>
    </location>
</feature>
<keyword evidence="2" id="KW-1133">Transmembrane helix</keyword>
<gene>
    <name evidence="3" type="ORF">K458DRAFT_412779</name>
</gene>
<dbReference type="EMBL" id="MU005571">
    <property type="protein sequence ID" value="KAF2689921.1"/>
    <property type="molecule type" value="Genomic_DNA"/>
</dbReference>
<evidence type="ECO:0000256" key="1">
    <source>
        <dbReference type="SAM" id="MobiDB-lite"/>
    </source>
</evidence>
<evidence type="ECO:0000256" key="2">
    <source>
        <dbReference type="SAM" id="Phobius"/>
    </source>
</evidence>